<dbReference type="InterPro" id="IPR011650">
    <property type="entry name" value="Peptidase_M20_dimer"/>
</dbReference>
<keyword evidence="1" id="KW-0479">Metal-binding</keyword>
<dbReference type="Gene3D" id="3.40.630.10">
    <property type="entry name" value="Zn peptidases"/>
    <property type="match status" value="1"/>
</dbReference>
<feature type="compositionally biased region" description="Basic and acidic residues" evidence="4">
    <location>
        <begin position="28"/>
        <end position="40"/>
    </location>
</feature>
<dbReference type="InterPro" id="IPR002933">
    <property type="entry name" value="Peptidase_M20"/>
</dbReference>
<keyword evidence="7" id="KW-1185">Reference proteome</keyword>
<sequence length="398" mass="42729">MGLAFLSRTSMHATLGAGPGDRSAMDGPTRDGGGDPVGRAHADKMGDMDIDLGADVVTLTQQLVDISSVSHEEQEIADAVEAALRGLPHLVVTRRGHTIVARTELGRGERVVIAGHLDTVPLNDNLPSRLEGGVLHGLGSCDMKGGDAVMLKLAADVPEPNRDLTFVFYEAEEVDSVHNGLRKLTESDPHLLEADFAILMEPSNAAVEAGCQGTMRVDVRTTGERCHSARSWRGVNAIHLAGPVLARLNDYVAREPEIDGLIYHEGLNATGIRGGVAGNVIPDECVVEVNFRFAPDRSEADAEAFVRDFFEGYDVTVTDIAAGAMPGLDRPAAKQFLEVVGGEVAPKFGWTDVAQFTKLGIPAVNFGPGDPMFAHKQDEHVPIEHIERCERLLKDWLA</sequence>
<accession>A0ABN2WSG5</accession>
<evidence type="ECO:0000313" key="7">
    <source>
        <dbReference type="Proteomes" id="UP001501161"/>
    </source>
</evidence>
<dbReference type="Pfam" id="PF01546">
    <property type="entry name" value="Peptidase_M20"/>
    <property type="match status" value="1"/>
</dbReference>
<keyword evidence="2" id="KW-0378">Hydrolase</keyword>
<evidence type="ECO:0000256" key="4">
    <source>
        <dbReference type="SAM" id="MobiDB-lite"/>
    </source>
</evidence>
<evidence type="ECO:0000256" key="1">
    <source>
        <dbReference type="ARBA" id="ARBA00022723"/>
    </source>
</evidence>
<dbReference type="SUPFAM" id="SSF53187">
    <property type="entry name" value="Zn-dependent exopeptidases"/>
    <property type="match status" value="1"/>
</dbReference>
<protein>
    <recommendedName>
        <fullName evidence="3">Succinyl-diaminopimelate desuccinylase</fullName>
        <ecNumber evidence="3">3.5.1.18</ecNumber>
    </recommendedName>
</protein>
<dbReference type="InterPro" id="IPR036264">
    <property type="entry name" value="Bact_exopeptidase_dim_dom"/>
</dbReference>
<evidence type="ECO:0000256" key="3">
    <source>
        <dbReference type="NCBIfam" id="TIGR01900"/>
    </source>
</evidence>
<dbReference type="EC" id="3.5.1.18" evidence="3"/>
<evidence type="ECO:0000256" key="2">
    <source>
        <dbReference type="ARBA" id="ARBA00022801"/>
    </source>
</evidence>
<feature type="region of interest" description="Disordered" evidence="4">
    <location>
        <begin position="14"/>
        <end position="40"/>
    </location>
</feature>
<dbReference type="InterPro" id="IPR010174">
    <property type="entry name" value="Succinyl-DAP_deSuclase_DapE"/>
</dbReference>
<dbReference type="PANTHER" id="PTHR43808">
    <property type="entry name" value="ACETYLORNITHINE DEACETYLASE"/>
    <property type="match status" value="1"/>
</dbReference>
<evidence type="ECO:0000259" key="5">
    <source>
        <dbReference type="Pfam" id="PF07687"/>
    </source>
</evidence>
<dbReference type="Gene3D" id="3.30.70.360">
    <property type="match status" value="1"/>
</dbReference>
<dbReference type="EMBL" id="BAAAMQ010000005">
    <property type="protein sequence ID" value="GAA2097947.1"/>
    <property type="molecule type" value="Genomic_DNA"/>
</dbReference>
<reference evidence="6 7" key="1">
    <citation type="journal article" date="2019" name="Int. J. Syst. Evol. Microbiol.">
        <title>The Global Catalogue of Microorganisms (GCM) 10K type strain sequencing project: providing services to taxonomists for standard genome sequencing and annotation.</title>
        <authorList>
            <consortium name="The Broad Institute Genomics Platform"/>
            <consortium name="The Broad Institute Genome Sequencing Center for Infectious Disease"/>
            <person name="Wu L."/>
            <person name="Ma J."/>
        </authorList>
    </citation>
    <scope>NUCLEOTIDE SEQUENCE [LARGE SCALE GENOMIC DNA]</scope>
    <source>
        <strain evidence="6 7">JCM 13813</strain>
    </source>
</reference>
<dbReference type="NCBIfam" id="TIGR01900">
    <property type="entry name" value="dapE-gram_pos"/>
    <property type="match status" value="1"/>
</dbReference>
<gene>
    <name evidence="6" type="primary">dapE</name>
    <name evidence="6" type="ORF">GCM10009726_06740</name>
</gene>
<dbReference type="Pfam" id="PF07687">
    <property type="entry name" value="M20_dimer"/>
    <property type="match status" value="1"/>
</dbReference>
<name>A0ABN2WSG5_9ACTN</name>
<proteinExistence type="predicted"/>
<comment type="caution">
    <text evidence="6">The sequence shown here is derived from an EMBL/GenBank/DDBJ whole genome shotgun (WGS) entry which is preliminary data.</text>
</comment>
<dbReference type="SUPFAM" id="SSF55031">
    <property type="entry name" value="Bacterial exopeptidase dimerisation domain"/>
    <property type="match status" value="1"/>
</dbReference>
<dbReference type="InterPro" id="IPR050072">
    <property type="entry name" value="Peptidase_M20A"/>
</dbReference>
<organism evidence="6 7">
    <name type="scientific">Nocardioides furvisabuli</name>
    <dbReference type="NCBI Taxonomy" id="375542"/>
    <lineage>
        <taxon>Bacteria</taxon>
        <taxon>Bacillati</taxon>
        <taxon>Actinomycetota</taxon>
        <taxon>Actinomycetes</taxon>
        <taxon>Propionibacteriales</taxon>
        <taxon>Nocardioidaceae</taxon>
        <taxon>Nocardioides</taxon>
    </lineage>
</organism>
<evidence type="ECO:0000313" key="6">
    <source>
        <dbReference type="EMBL" id="GAA2097947.1"/>
    </source>
</evidence>
<dbReference type="PANTHER" id="PTHR43808:SF31">
    <property type="entry name" value="N-ACETYL-L-CITRULLINE DEACETYLASE"/>
    <property type="match status" value="1"/>
</dbReference>
<feature type="domain" description="Peptidase M20 dimerisation" evidence="5">
    <location>
        <begin position="213"/>
        <end position="310"/>
    </location>
</feature>
<dbReference type="Proteomes" id="UP001501161">
    <property type="component" value="Unassembled WGS sequence"/>
</dbReference>